<evidence type="ECO:0000313" key="10">
    <source>
        <dbReference type="Proteomes" id="UP001075354"/>
    </source>
</evidence>
<dbReference type="InterPro" id="IPR051973">
    <property type="entry name" value="tRNA_Anticodon_Mtase-Reg"/>
</dbReference>
<dbReference type="SUPFAM" id="SSF50978">
    <property type="entry name" value="WD40 repeat-like"/>
    <property type="match status" value="2"/>
</dbReference>
<dbReference type="InterPro" id="IPR001680">
    <property type="entry name" value="WD40_rpt"/>
</dbReference>
<sequence length="1017" mass="113237">MTGAITVKNTFISTDVVCAKFFGSFVLAGVGGILKIFSLTSNKCVKEIEIFKGHKIYGIQQNKENHILIYGSKSVRIFDFSDSSEDILFTCIASITLEDWIVAAHWLSDGDQIALVTAHNIAWLWSCRNNISSPLKRAVCSEKCILYSATVCGDDWSNCVVFAGTVFREVVVWLPAGSEGDQPVLHRLEGHNGVIFSLTWDWQTRSLCSTSDDRSVRLWNISLLDKRDWKSSKVICSHVFYGHSARVWKSIILEDLVVSVGEDCQICVWSLKGKLLQTFERSTSGCQWSIDYSSKFNLLVTGAGDGSIQLIPLTLPLKTQAVLSVSYPDCIAQSTLAPTRKIILLSSGCIVAISDDGSLLSGYPGIPSTWTVVCRDERFANYCLLSVGSTRTSFSLASLNGFVALYEGDSSNSISKVFEQKVEDGKIWSLLWLSKNEILVCGDEGRLMIWQLSQREDVSSGRKLTCIGKFRLPRARERWPTCATLVTNNNEKFLLCGDRCGSVHLFTLNQSLVEEQAVPNHSLSKLHGKLGVTSIQNIKNQVISTGRDGTVRTLRVNQKSLQVSVISTDKMPMDWVCTVLCPSRSMEYILIVGFKETNMVIWSTEERRIVLQLDCGGGHRSWDCIMSDNRSLEITFVREKCMFYTSQDLEELMKPTLLNGISPRELNCLSSFHSYPSALLFGGEDGTIYVCKFSEDHSVLEKRITLTSHISSVRCLSTHGNFFFSAGGRAQLKAWRFELDLENEITCVEEASHMLKGERNPRSPPSIDPEMRYMSICSVPNEDDNSDVVQLVAGYSDGALRWLTFDSTSKTIQVNGESMFHGKCVLKLFAVQLPTDKVLISTATDGRVALWYLVPEMFEASNSVREPFWSTRSHQSGVNSIHVRLLPATEGTILLLASGGDDNSVVLTALHIHSERVSVVAEWSSSSAHAAQVTGVWLIGDLLISTSIDQRLTFWQWSLSGHESVLIKCQFLHQIVSSIPDIQDMKIWQEKSNLHICLVGKGVQTFSLPFNEDLKPC</sequence>
<dbReference type="InterPro" id="IPR011047">
    <property type="entry name" value="Quinoprotein_ADH-like_sf"/>
</dbReference>
<evidence type="ECO:0000256" key="6">
    <source>
        <dbReference type="ARBA" id="ARBA00038255"/>
    </source>
</evidence>
<evidence type="ECO:0000313" key="9">
    <source>
        <dbReference type="EMBL" id="KAJ1523991.1"/>
    </source>
</evidence>
<keyword evidence="3 8" id="KW-0853">WD repeat</keyword>
<dbReference type="PANTHER" id="PTHR14344:SF3">
    <property type="entry name" value="WD REPEAT-CONTAINING PROTEIN 6"/>
    <property type="match status" value="1"/>
</dbReference>
<evidence type="ECO:0000256" key="7">
    <source>
        <dbReference type="ARBA" id="ARBA00040154"/>
    </source>
</evidence>
<comment type="similarity">
    <text evidence="6">Belongs to the WD repeat WDR6 family.</text>
</comment>
<dbReference type="InterPro" id="IPR019775">
    <property type="entry name" value="WD40_repeat_CS"/>
</dbReference>
<evidence type="ECO:0000256" key="5">
    <source>
        <dbReference type="ARBA" id="ARBA00022737"/>
    </source>
</evidence>
<dbReference type="Proteomes" id="UP001075354">
    <property type="component" value="Chromosome 9"/>
</dbReference>
<dbReference type="Pfam" id="PF00400">
    <property type="entry name" value="WD40"/>
    <property type="match status" value="2"/>
</dbReference>
<gene>
    <name evidence="9" type="ORF">ONE63_010535</name>
</gene>
<evidence type="ECO:0000256" key="8">
    <source>
        <dbReference type="PROSITE-ProRule" id="PRU00221"/>
    </source>
</evidence>
<dbReference type="PANTHER" id="PTHR14344">
    <property type="entry name" value="WD REPEAT PROTEIN"/>
    <property type="match status" value="1"/>
</dbReference>
<accession>A0AAV7XHK0</accession>
<dbReference type="Gene3D" id="2.130.10.10">
    <property type="entry name" value="YVTN repeat-like/Quinoprotein amine dehydrogenase"/>
    <property type="match status" value="4"/>
</dbReference>
<evidence type="ECO:0000256" key="3">
    <source>
        <dbReference type="ARBA" id="ARBA00022574"/>
    </source>
</evidence>
<evidence type="ECO:0000256" key="4">
    <source>
        <dbReference type="ARBA" id="ARBA00022694"/>
    </source>
</evidence>
<reference evidence="9" key="1">
    <citation type="submission" date="2022-12" db="EMBL/GenBank/DDBJ databases">
        <title>Chromosome-level genome assembly of the bean flower thrips Megalurothrips usitatus.</title>
        <authorList>
            <person name="Ma L."/>
            <person name="Liu Q."/>
            <person name="Li H."/>
            <person name="Cai W."/>
        </authorList>
    </citation>
    <scope>NUCLEOTIDE SEQUENCE</scope>
    <source>
        <strain evidence="9">Cailab_2022a</strain>
    </source>
</reference>
<dbReference type="GO" id="GO:0030488">
    <property type="term" value="P:tRNA methylation"/>
    <property type="evidence" value="ECO:0007669"/>
    <property type="project" value="TreeGrafter"/>
</dbReference>
<feature type="repeat" description="WD" evidence="8">
    <location>
        <begin position="188"/>
        <end position="222"/>
    </location>
</feature>
<name>A0AAV7XHK0_9NEOP</name>
<evidence type="ECO:0000256" key="2">
    <source>
        <dbReference type="ARBA" id="ARBA00022490"/>
    </source>
</evidence>
<comment type="subcellular location">
    <subcellularLocation>
        <location evidence="1">Cytoplasm</location>
    </subcellularLocation>
</comment>
<dbReference type="EMBL" id="JAPTSV010000009">
    <property type="protein sequence ID" value="KAJ1523991.1"/>
    <property type="molecule type" value="Genomic_DNA"/>
</dbReference>
<keyword evidence="4" id="KW-0819">tRNA processing</keyword>
<protein>
    <recommendedName>
        <fullName evidence="7">tRNA (34-2'-O)-methyltransferase regulator WDR6</fullName>
    </recommendedName>
</protein>
<dbReference type="InterPro" id="IPR015943">
    <property type="entry name" value="WD40/YVTN_repeat-like_dom_sf"/>
</dbReference>
<dbReference type="InterPro" id="IPR036322">
    <property type="entry name" value="WD40_repeat_dom_sf"/>
</dbReference>
<comment type="caution">
    <text evidence="9">The sequence shown here is derived from an EMBL/GenBank/DDBJ whole genome shotgun (WGS) entry which is preliminary data.</text>
</comment>
<keyword evidence="10" id="KW-1185">Reference proteome</keyword>
<dbReference type="PROSITE" id="PS50294">
    <property type="entry name" value="WD_REPEATS_REGION"/>
    <property type="match status" value="1"/>
</dbReference>
<proteinExistence type="inferred from homology"/>
<dbReference type="SMART" id="SM00320">
    <property type="entry name" value="WD40"/>
    <property type="match status" value="13"/>
</dbReference>
<evidence type="ECO:0000256" key="1">
    <source>
        <dbReference type="ARBA" id="ARBA00004496"/>
    </source>
</evidence>
<keyword evidence="5" id="KW-0677">Repeat</keyword>
<dbReference type="AlphaFoldDB" id="A0AAV7XHK0"/>
<organism evidence="9 10">
    <name type="scientific">Megalurothrips usitatus</name>
    <name type="common">bean blossom thrips</name>
    <dbReference type="NCBI Taxonomy" id="439358"/>
    <lineage>
        <taxon>Eukaryota</taxon>
        <taxon>Metazoa</taxon>
        <taxon>Ecdysozoa</taxon>
        <taxon>Arthropoda</taxon>
        <taxon>Hexapoda</taxon>
        <taxon>Insecta</taxon>
        <taxon>Pterygota</taxon>
        <taxon>Neoptera</taxon>
        <taxon>Paraneoptera</taxon>
        <taxon>Thysanoptera</taxon>
        <taxon>Terebrantia</taxon>
        <taxon>Thripoidea</taxon>
        <taxon>Thripidae</taxon>
        <taxon>Megalurothrips</taxon>
    </lineage>
</organism>
<dbReference type="PROSITE" id="PS00678">
    <property type="entry name" value="WD_REPEATS_1"/>
    <property type="match status" value="1"/>
</dbReference>
<dbReference type="PROSITE" id="PS50082">
    <property type="entry name" value="WD_REPEATS_2"/>
    <property type="match status" value="1"/>
</dbReference>
<dbReference type="SUPFAM" id="SSF50998">
    <property type="entry name" value="Quinoprotein alcohol dehydrogenase-like"/>
    <property type="match status" value="1"/>
</dbReference>
<keyword evidence="2" id="KW-0963">Cytoplasm</keyword>
<dbReference type="GO" id="GO:0005737">
    <property type="term" value="C:cytoplasm"/>
    <property type="evidence" value="ECO:0007669"/>
    <property type="project" value="UniProtKB-SubCell"/>
</dbReference>